<evidence type="ECO:0000313" key="2">
    <source>
        <dbReference type="Proteomes" id="UP000291485"/>
    </source>
</evidence>
<name>A0A4R0P205_9SPHI</name>
<reference evidence="1 2" key="1">
    <citation type="submission" date="2019-02" db="EMBL/GenBank/DDBJ databases">
        <title>Pedobacter sp. RP-3-11 sp. nov., isolated from Arctic soil.</title>
        <authorList>
            <person name="Dahal R.H."/>
        </authorList>
    </citation>
    <scope>NUCLEOTIDE SEQUENCE [LARGE SCALE GENOMIC DNA]</scope>
    <source>
        <strain evidence="1 2">RP-3-11</strain>
    </source>
</reference>
<comment type="caution">
    <text evidence="1">The sequence shown here is derived from an EMBL/GenBank/DDBJ whole genome shotgun (WGS) entry which is preliminary data.</text>
</comment>
<dbReference type="OrthoDB" id="1262274at2"/>
<accession>A0A4R0P205</accession>
<organism evidence="1 2">
    <name type="scientific">Pedobacter frigidisoli</name>
    <dbReference type="NCBI Taxonomy" id="2530455"/>
    <lineage>
        <taxon>Bacteria</taxon>
        <taxon>Pseudomonadati</taxon>
        <taxon>Bacteroidota</taxon>
        <taxon>Sphingobacteriia</taxon>
        <taxon>Sphingobacteriales</taxon>
        <taxon>Sphingobacteriaceae</taxon>
        <taxon>Pedobacter</taxon>
    </lineage>
</organism>
<dbReference type="Proteomes" id="UP000291485">
    <property type="component" value="Unassembled WGS sequence"/>
</dbReference>
<keyword evidence="2" id="KW-1185">Reference proteome</keyword>
<protein>
    <submittedName>
        <fullName evidence="1">Uncharacterized protein</fullName>
    </submittedName>
</protein>
<dbReference type="EMBL" id="SJSN01000006">
    <property type="protein sequence ID" value="TCD10510.1"/>
    <property type="molecule type" value="Genomic_DNA"/>
</dbReference>
<proteinExistence type="predicted"/>
<evidence type="ECO:0000313" key="1">
    <source>
        <dbReference type="EMBL" id="TCD10510.1"/>
    </source>
</evidence>
<dbReference type="AlphaFoldDB" id="A0A4R0P205"/>
<dbReference type="RefSeq" id="WP_131557931.1">
    <property type="nucleotide sequence ID" value="NZ_SJSN01000006.1"/>
</dbReference>
<gene>
    <name evidence="1" type="ORF">EZ449_09185</name>
</gene>
<sequence>MKAPKIILVVTVCLLFCFIFFVQSDTKVMMATAIAGNKTFPPACYIKVDGNEYLIENIYKYDNKILSEFWFVGSEGFAVQKLGLLANEYSAEQKPYQFLSYSKNKADVVFNSKKYKIDYQMGDTIISKIDSDKIILFIDK</sequence>